<dbReference type="PANTHER" id="PTHR46268">
    <property type="entry name" value="STRESS RESPONSE PROTEIN NHAX"/>
    <property type="match status" value="1"/>
</dbReference>
<dbReference type="Gene3D" id="3.40.50.620">
    <property type="entry name" value="HUPs"/>
    <property type="match status" value="2"/>
</dbReference>
<evidence type="ECO:0000313" key="4">
    <source>
        <dbReference type="Proteomes" id="UP000230161"/>
    </source>
</evidence>
<dbReference type="InterPro" id="IPR006016">
    <property type="entry name" value="UspA"/>
</dbReference>
<evidence type="ECO:0000313" key="3">
    <source>
        <dbReference type="EMBL" id="PJJ65247.1"/>
    </source>
</evidence>
<sequence>MMAHTIVVGVDDSSPSLAALRWAARRAVATGQRIRILHVSGPEAVSQSAEAGGALRRAREILRTEFVCQGHRLDIETRLVFGRPLPALVEASLDASLVVVGTHKTGFVQGRVFGSRFLQLPALAHSDVAFVPDSSSLEREGIVVGVDDSSYGRAALAFAASEAERSRAELTLVRAWKGVAPAHEFAPASGAEGALARAERLLDAAAERLRGSHPGLTIRRRILQRATAEALVEASGRCALLVVGASGEGAQLGALGPVVHDTLFNLVAPTIVVRTGFDAATEIALAGAAPGERMTQAAGGRSAG</sequence>
<dbReference type="InterPro" id="IPR014729">
    <property type="entry name" value="Rossmann-like_a/b/a_fold"/>
</dbReference>
<proteinExistence type="inferred from homology"/>
<comment type="similarity">
    <text evidence="1">Belongs to the universal stress protein A family.</text>
</comment>
<dbReference type="PANTHER" id="PTHR46268:SF6">
    <property type="entry name" value="UNIVERSAL STRESS PROTEIN UP12"/>
    <property type="match status" value="1"/>
</dbReference>
<protein>
    <submittedName>
        <fullName evidence="3">Nucleotide-binding universal stress UspA family protein</fullName>
    </submittedName>
</protein>
<evidence type="ECO:0000259" key="2">
    <source>
        <dbReference type="Pfam" id="PF00582"/>
    </source>
</evidence>
<feature type="domain" description="UspA" evidence="2">
    <location>
        <begin position="2"/>
        <end position="131"/>
    </location>
</feature>
<evidence type="ECO:0000256" key="1">
    <source>
        <dbReference type="ARBA" id="ARBA00008791"/>
    </source>
</evidence>
<gene>
    <name evidence="3" type="ORF">CLV54_0276</name>
</gene>
<dbReference type="Pfam" id="PF00582">
    <property type="entry name" value="Usp"/>
    <property type="match status" value="2"/>
</dbReference>
<dbReference type="Proteomes" id="UP000230161">
    <property type="component" value="Unassembled WGS sequence"/>
</dbReference>
<dbReference type="AlphaFoldDB" id="A0A2M9C457"/>
<accession>A0A2M9C457</accession>
<dbReference type="EMBL" id="PGFB01000001">
    <property type="protein sequence ID" value="PJJ65247.1"/>
    <property type="molecule type" value="Genomic_DNA"/>
</dbReference>
<dbReference type="SUPFAM" id="SSF52402">
    <property type="entry name" value="Adenine nucleotide alpha hydrolases-like"/>
    <property type="match status" value="2"/>
</dbReference>
<keyword evidence="4" id="KW-1185">Reference proteome</keyword>
<feature type="domain" description="UspA" evidence="2">
    <location>
        <begin position="142"/>
        <end position="274"/>
    </location>
</feature>
<reference evidence="3 4" key="1">
    <citation type="submission" date="2017-11" db="EMBL/GenBank/DDBJ databases">
        <title>Genomic Encyclopedia of Archaeal and Bacterial Type Strains, Phase II (KMG-II): From Individual Species to Whole Genera.</title>
        <authorList>
            <person name="Goeker M."/>
        </authorList>
    </citation>
    <scope>NUCLEOTIDE SEQUENCE [LARGE SCALE GENOMIC DNA]</scope>
    <source>
        <strain evidence="3 4">DSM 25625</strain>
    </source>
</reference>
<comment type="caution">
    <text evidence="3">The sequence shown here is derived from an EMBL/GenBank/DDBJ whole genome shotgun (WGS) entry which is preliminary data.</text>
</comment>
<organism evidence="3 4">
    <name type="scientific">Compostimonas suwonensis</name>
    <dbReference type="NCBI Taxonomy" id="1048394"/>
    <lineage>
        <taxon>Bacteria</taxon>
        <taxon>Bacillati</taxon>
        <taxon>Actinomycetota</taxon>
        <taxon>Actinomycetes</taxon>
        <taxon>Micrococcales</taxon>
        <taxon>Microbacteriaceae</taxon>
        <taxon>Compostimonas</taxon>
    </lineage>
</organism>
<name>A0A2M9C457_9MICO</name>